<keyword evidence="1" id="KW-0813">Transport</keyword>
<dbReference type="RefSeq" id="WP_148065025.1">
    <property type="nucleotide sequence ID" value="NZ_VRYZ01000006.1"/>
</dbReference>
<dbReference type="SUPFAM" id="SSF46626">
    <property type="entry name" value="Cytochrome c"/>
    <property type="match status" value="1"/>
</dbReference>
<evidence type="ECO:0000256" key="5">
    <source>
        <dbReference type="ARBA" id="ARBA00023004"/>
    </source>
</evidence>
<dbReference type="InterPro" id="IPR002323">
    <property type="entry name" value="Cyt_CIE"/>
</dbReference>
<dbReference type="Proteomes" id="UP000321933">
    <property type="component" value="Unassembled WGS sequence"/>
</dbReference>
<evidence type="ECO:0000256" key="4">
    <source>
        <dbReference type="ARBA" id="ARBA00022982"/>
    </source>
</evidence>
<dbReference type="Pfam" id="PF13442">
    <property type="entry name" value="Cytochrome_CBB3"/>
    <property type="match status" value="1"/>
</dbReference>
<keyword evidence="4" id="KW-0249">Electron transport</keyword>
<keyword evidence="2" id="KW-0349">Heme</keyword>
<dbReference type="Gene3D" id="1.10.760.10">
    <property type="entry name" value="Cytochrome c-like domain"/>
    <property type="match status" value="1"/>
</dbReference>
<organism evidence="7 8">
    <name type="scientific">Parahaliea aestuarii</name>
    <dbReference type="NCBI Taxonomy" id="1852021"/>
    <lineage>
        <taxon>Bacteria</taxon>
        <taxon>Pseudomonadati</taxon>
        <taxon>Pseudomonadota</taxon>
        <taxon>Gammaproteobacteria</taxon>
        <taxon>Cellvibrionales</taxon>
        <taxon>Halieaceae</taxon>
        <taxon>Parahaliea</taxon>
    </lineage>
</organism>
<evidence type="ECO:0000313" key="7">
    <source>
        <dbReference type="EMBL" id="TXS90499.1"/>
    </source>
</evidence>
<dbReference type="OrthoDB" id="9814708at2"/>
<evidence type="ECO:0000256" key="3">
    <source>
        <dbReference type="ARBA" id="ARBA00022723"/>
    </source>
</evidence>
<reference evidence="7 8" key="1">
    <citation type="submission" date="2019-08" db="EMBL/GenBank/DDBJ databases">
        <title>Parahaliea maris sp. nov., isolated from the surface seawater.</title>
        <authorList>
            <person name="Liu Y."/>
        </authorList>
    </citation>
    <scope>NUCLEOTIDE SEQUENCE [LARGE SCALE GENOMIC DNA]</scope>
    <source>
        <strain evidence="7 8">S2-26</strain>
    </source>
</reference>
<dbReference type="PANTHER" id="PTHR40942:SF4">
    <property type="entry name" value="CYTOCHROME C5"/>
    <property type="match status" value="1"/>
</dbReference>
<evidence type="ECO:0000256" key="1">
    <source>
        <dbReference type="ARBA" id="ARBA00022448"/>
    </source>
</evidence>
<dbReference type="PANTHER" id="PTHR40942">
    <property type="match status" value="1"/>
</dbReference>
<accession>A0A5C8ZRZ1</accession>
<name>A0A5C8ZRZ1_9GAMM</name>
<evidence type="ECO:0000259" key="6">
    <source>
        <dbReference type="Pfam" id="PF13442"/>
    </source>
</evidence>
<dbReference type="PRINTS" id="PR00607">
    <property type="entry name" value="CYTCHROMECIE"/>
</dbReference>
<feature type="domain" description="Cytochrome c" evidence="6">
    <location>
        <begin position="47"/>
        <end position="118"/>
    </location>
</feature>
<keyword evidence="3" id="KW-0479">Metal-binding</keyword>
<dbReference type="GO" id="GO:0009055">
    <property type="term" value="F:electron transfer activity"/>
    <property type="evidence" value="ECO:0007669"/>
    <property type="project" value="InterPro"/>
</dbReference>
<dbReference type="GO" id="GO:0020037">
    <property type="term" value="F:heme binding"/>
    <property type="evidence" value="ECO:0007669"/>
    <property type="project" value="InterPro"/>
</dbReference>
<proteinExistence type="predicted"/>
<dbReference type="GO" id="GO:0005506">
    <property type="term" value="F:iron ion binding"/>
    <property type="evidence" value="ECO:0007669"/>
    <property type="project" value="InterPro"/>
</dbReference>
<dbReference type="EMBL" id="VRYZ01000006">
    <property type="protein sequence ID" value="TXS90499.1"/>
    <property type="molecule type" value="Genomic_DNA"/>
</dbReference>
<dbReference type="InterPro" id="IPR009056">
    <property type="entry name" value="Cyt_c-like_dom"/>
</dbReference>
<dbReference type="AlphaFoldDB" id="A0A5C8ZRZ1"/>
<evidence type="ECO:0000256" key="2">
    <source>
        <dbReference type="ARBA" id="ARBA00022617"/>
    </source>
</evidence>
<dbReference type="InterPro" id="IPR036909">
    <property type="entry name" value="Cyt_c-like_dom_sf"/>
</dbReference>
<evidence type="ECO:0000313" key="8">
    <source>
        <dbReference type="Proteomes" id="UP000321933"/>
    </source>
</evidence>
<comment type="caution">
    <text evidence="7">The sequence shown here is derived from an EMBL/GenBank/DDBJ whole genome shotgun (WGS) entry which is preliminary data.</text>
</comment>
<gene>
    <name evidence="7" type="ORF">FVW59_14260</name>
</gene>
<keyword evidence="5" id="KW-0408">Iron</keyword>
<dbReference type="PROSITE" id="PS51257">
    <property type="entry name" value="PROKAR_LIPOPROTEIN"/>
    <property type="match status" value="1"/>
</dbReference>
<keyword evidence="8" id="KW-1185">Reference proteome</keyword>
<protein>
    <submittedName>
        <fullName evidence="7">Cytochrome c5 family protein</fullName>
    </submittedName>
</protein>
<sequence>MPVTKRLGSTLACAMLGLAAGCSDGGSSASNPLEIASRDLVPADGQLAGVYNRSCRNCHTIAATGAPLTGDTNVWEARLAKGMDTLVDSVVNGYGGMPPFGMCMDCDAQQFEDLIAFMAEGR</sequence>